<evidence type="ECO:0000256" key="1">
    <source>
        <dbReference type="SAM" id="Phobius"/>
    </source>
</evidence>
<proteinExistence type="predicted"/>
<keyword evidence="1" id="KW-0472">Membrane</keyword>
<feature type="transmembrane region" description="Helical" evidence="1">
    <location>
        <begin position="20"/>
        <end position="40"/>
    </location>
</feature>
<protein>
    <submittedName>
        <fullName evidence="2">Uncharacterized protein</fullName>
    </submittedName>
</protein>
<accession>A0A8S5LHR6</accession>
<sequence length="61" mass="6820">MKQPDIQHLIMQDLKFKMSAWRAIAIITLILFSGAIGLFIGSEAELKSTKAKLNDTVNCQK</sequence>
<organism evidence="2">
    <name type="scientific">Myoviridae sp. ctqMr7</name>
    <dbReference type="NCBI Taxonomy" id="2823552"/>
    <lineage>
        <taxon>Viruses</taxon>
        <taxon>Duplodnaviria</taxon>
        <taxon>Heunggongvirae</taxon>
        <taxon>Uroviricota</taxon>
        <taxon>Caudoviricetes</taxon>
    </lineage>
</organism>
<evidence type="ECO:0000313" key="2">
    <source>
        <dbReference type="EMBL" id="DAD69482.1"/>
    </source>
</evidence>
<keyword evidence="1" id="KW-1133">Transmembrane helix</keyword>
<reference evidence="2" key="1">
    <citation type="journal article" date="2021" name="Proc. Natl. Acad. Sci. U.S.A.">
        <title>A Catalog of Tens of Thousands of Viruses from Human Metagenomes Reveals Hidden Associations with Chronic Diseases.</title>
        <authorList>
            <person name="Tisza M.J."/>
            <person name="Buck C.B."/>
        </authorList>
    </citation>
    <scope>NUCLEOTIDE SEQUENCE</scope>
    <source>
        <strain evidence="2">CtqMr7</strain>
    </source>
</reference>
<keyword evidence="1" id="KW-0812">Transmembrane</keyword>
<name>A0A8S5LHR6_9CAUD</name>
<dbReference type="EMBL" id="BK014721">
    <property type="protein sequence ID" value="DAD69482.1"/>
    <property type="molecule type" value="Genomic_DNA"/>
</dbReference>